<dbReference type="OrthoDB" id="20822at2759"/>
<dbReference type="InterPro" id="IPR029006">
    <property type="entry name" value="ADF-H/Gelsolin-like_dom_sf"/>
</dbReference>
<comment type="caution">
    <text evidence="10">The sequence shown here is derived from an EMBL/GenBank/DDBJ whole genome shotgun (WGS) entry which is preliminary data.</text>
</comment>
<dbReference type="Proteomes" id="UP000031668">
    <property type="component" value="Unassembled WGS sequence"/>
</dbReference>
<evidence type="ECO:0000256" key="5">
    <source>
        <dbReference type="ARBA" id="ARBA00038052"/>
    </source>
</evidence>
<evidence type="ECO:0000313" key="10">
    <source>
        <dbReference type="EMBL" id="KII67654.1"/>
    </source>
</evidence>
<evidence type="ECO:0000256" key="2">
    <source>
        <dbReference type="ARBA" id="ARBA00022490"/>
    </source>
</evidence>
<evidence type="ECO:0000256" key="3">
    <source>
        <dbReference type="ARBA" id="ARBA00023203"/>
    </source>
</evidence>
<dbReference type="GO" id="GO:0030427">
    <property type="term" value="C:site of polarized growth"/>
    <property type="evidence" value="ECO:0007669"/>
    <property type="project" value="TreeGrafter"/>
</dbReference>
<dbReference type="SMART" id="SM00102">
    <property type="entry name" value="ADF"/>
    <property type="match status" value="1"/>
</dbReference>
<name>A0A0C2IQD6_THEKT</name>
<gene>
    <name evidence="10" type="ORF">RF11_04527</name>
</gene>
<organism evidence="10 11">
    <name type="scientific">Thelohanellus kitauei</name>
    <name type="common">Myxosporean</name>
    <dbReference type="NCBI Taxonomy" id="669202"/>
    <lineage>
        <taxon>Eukaryota</taxon>
        <taxon>Metazoa</taxon>
        <taxon>Cnidaria</taxon>
        <taxon>Myxozoa</taxon>
        <taxon>Myxosporea</taxon>
        <taxon>Bivalvulida</taxon>
        <taxon>Platysporina</taxon>
        <taxon>Myxobolidae</taxon>
        <taxon>Thelohanellus</taxon>
    </lineage>
</organism>
<protein>
    <recommendedName>
        <fullName evidence="8">Coactosin-like protein</fullName>
    </recommendedName>
</protein>
<dbReference type="PANTHER" id="PTHR10829:SF56">
    <property type="entry name" value="ADF-H DOMAIN-CONTAINING PROTEIN"/>
    <property type="match status" value="1"/>
</dbReference>
<keyword evidence="4" id="KW-0206">Cytoskeleton</keyword>
<dbReference type="GO" id="GO:0051015">
    <property type="term" value="F:actin filament binding"/>
    <property type="evidence" value="ECO:0007669"/>
    <property type="project" value="TreeGrafter"/>
</dbReference>
<evidence type="ECO:0000256" key="8">
    <source>
        <dbReference type="ARBA" id="ARBA00068121"/>
    </source>
</evidence>
<evidence type="ECO:0000259" key="9">
    <source>
        <dbReference type="PROSITE" id="PS51263"/>
    </source>
</evidence>
<keyword evidence="2" id="KW-0963">Cytoplasm</keyword>
<evidence type="ECO:0000256" key="4">
    <source>
        <dbReference type="ARBA" id="ARBA00023212"/>
    </source>
</evidence>
<dbReference type="FunFam" id="3.40.20.10:FF:000018">
    <property type="entry name" value="Coactosin-like 1"/>
    <property type="match status" value="1"/>
</dbReference>
<sequence>MVKLQVDEIMQAYDKVRLTDEIKWVAFGIRENPELIEVIDQGTEYEDFVKLCSDDASLFGFCSFNTGDELSVRKKFVLISWIGENVSGLKRGKCFTHRVEVQGLHLNAQVEVPAHAKEDIKASAILARLKAAGGANYGSSST</sequence>
<dbReference type="GO" id="GO:0005884">
    <property type="term" value="C:actin filament"/>
    <property type="evidence" value="ECO:0007669"/>
    <property type="project" value="TreeGrafter"/>
</dbReference>
<dbReference type="OMA" id="PAHAKED"/>
<comment type="similarity">
    <text evidence="5">Belongs to the actin-binding proteins ADF family. Coactosin subfamily.</text>
</comment>
<dbReference type="Gene3D" id="3.40.20.10">
    <property type="entry name" value="Severin"/>
    <property type="match status" value="1"/>
</dbReference>
<reference evidence="10 11" key="1">
    <citation type="journal article" date="2014" name="Genome Biol. Evol.">
        <title>The genome of the myxosporean Thelohanellus kitauei shows adaptations to nutrient acquisition within its fish host.</title>
        <authorList>
            <person name="Yang Y."/>
            <person name="Xiong J."/>
            <person name="Zhou Z."/>
            <person name="Huo F."/>
            <person name="Miao W."/>
            <person name="Ran C."/>
            <person name="Liu Y."/>
            <person name="Zhang J."/>
            <person name="Feng J."/>
            <person name="Wang M."/>
            <person name="Wang M."/>
            <person name="Wang L."/>
            <person name="Yao B."/>
        </authorList>
    </citation>
    <scope>NUCLEOTIDE SEQUENCE [LARGE SCALE GENOMIC DNA]</scope>
    <source>
        <strain evidence="10">Wuqing</strain>
    </source>
</reference>
<dbReference type="AlphaFoldDB" id="A0A0C2IQD6"/>
<keyword evidence="11" id="KW-1185">Reference proteome</keyword>
<dbReference type="EMBL" id="JWZT01003124">
    <property type="protein sequence ID" value="KII67654.1"/>
    <property type="molecule type" value="Genomic_DNA"/>
</dbReference>
<accession>A0A0C2IQD6</accession>
<dbReference type="GO" id="GO:0030864">
    <property type="term" value="C:cortical actin cytoskeleton"/>
    <property type="evidence" value="ECO:0007669"/>
    <property type="project" value="TreeGrafter"/>
</dbReference>
<dbReference type="SUPFAM" id="SSF55753">
    <property type="entry name" value="Actin depolymerizing proteins"/>
    <property type="match status" value="1"/>
</dbReference>
<comment type="function">
    <text evidence="6">Binds to F-actin in a calcium-independent manner. Has no direct effect on actin depolymerization. Acts as a chaperone for ALOX5 (5LO), influencing both its stability and activity in leukotrienes synthesis.</text>
</comment>
<dbReference type="GO" id="GO:0030833">
    <property type="term" value="P:regulation of actin filament polymerization"/>
    <property type="evidence" value="ECO:0007669"/>
    <property type="project" value="TreeGrafter"/>
</dbReference>
<evidence type="ECO:0000313" key="11">
    <source>
        <dbReference type="Proteomes" id="UP000031668"/>
    </source>
</evidence>
<evidence type="ECO:0000256" key="7">
    <source>
        <dbReference type="ARBA" id="ARBA00062335"/>
    </source>
</evidence>
<keyword evidence="3" id="KW-0009">Actin-binding</keyword>
<feature type="domain" description="ADF-H" evidence="9">
    <location>
        <begin position="1"/>
        <end position="130"/>
    </location>
</feature>
<dbReference type="InterPro" id="IPR002108">
    <property type="entry name" value="ADF-H"/>
</dbReference>
<evidence type="ECO:0000256" key="1">
    <source>
        <dbReference type="ARBA" id="ARBA00004245"/>
    </source>
</evidence>
<comment type="subcellular location">
    <subcellularLocation>
        <location evidence="1">Cytoplasm</location>
        <location evidence="1">Cytoskeleton</location>
    </subcellularLocation>
</comment>
<evidence type="ECO:0000256" key="6">
    <source>
        <dbReference type="ARBA" id="ARBA00058385"/>
    </source>
</evidence>
<dbReference type="PANTHER" id="PTHR10829">
    <property type="entry name" value="CORTACTIN AND DREBRIN"/>
    <property type="match status" value="1"/>
</dbReference>
<dbReference type="PROSITE" id="PS51263">
    <property type="entry name" value="ADF_H"/>
    <property type="match status" value="1"/>
</dbReference>
<dbReference type="Pfam" id="PF00241">
    <property type="entry name" value="Cofilin_ADF"/>
    <property type="match status" value="1"/>
</dbReference>
<proteinExistence type="inferred from homology"/>
<comment type="subunit">
    <text evidence="7">Interacts with 5-lipoxygenase (ALOX5/5LO) in a calcium-independent manner. Binds to F-actin with a stoichiometry of 1:2.</text>
</comment>